<dbReference type="SUPFAM" id="SSF49785">
    <property type="entry name" value="Galactose-binding domain-like"/>
    <property type="match status" value="1"/>
</dbReference>
<evidence type="ECO:0000259" key="9">
    <source>
        <dbReference type="Pfam" id="PF20009"/>
    </source>
</evidence>
<feature type="chain" id="PRO_5011011264" evidence="6">
    <location>
        <begin position="22"/>
        <end position="1254"/>
    </location>
</feature>
<dbReference type="InterPro" id="IPR023828">
    <property type="entry name" value="Peptidase_S8_Ser-AS"/>
</dbReference>
<proteinExistence type="inferred from homology"/>
<dbReference type="InterPro" id="IPR008979">
    <property type="entry name" value="Galactose-bd-like_sf"/>
</dbReference>
<dbReference type="STRING" id="709015.GCA_000472485_03677"/>
<dbReference type="NCBIfam" id="TIGR04183">
    <property type="entry name" value="Por_Secre_tail"/>
    <property type="match status" value="1"/>
</dbReference>
<dbReference type="KEGG" id="pact:CA264_18200"/>
<dbReference type="PANTHER" id="PTHR43399">
    <property type="entry name" value="SUBTILISIN-RELATED"/>
    <property type="match status" value="1"/>
</dbReference>
<feature type="active site" description="Charge relay system" evidence="5">
    <location>
        <position position="389"/>
    </location>
</feature>
<dbReference type="GO" id="GO:0004252">
    <property type="term" value="F:serine-type endopeptidase activity"/>
    <property type="evidence" value="ECO:0007669"/>
    <property type="project" value="UniProtKB-UniRule"/>
</dbReference>
<comment type="similarity">
    <text evidence="1 5">Belongs to the peptidase S8 family.</text>
</comment>
<feature type="signal peptide" evidence="6">
    <location>
        <begin position="1"/>
        <end position="21"/>
    </location>
</feature>
<dbReference type="PRINTS" id="PR00723">
    <property type="entry name" value="SUBTILISIN"/>
</dbReference>
<feature type="active site" description="Charge relay system" evidence="5">
    <location>
        <position position="157"/>
    </location>
</feature>
<evidence type="ECO:0000256" key="6">
    <source>
        <dbReference type="SAM" id="SignalP"/>
    </source>
</evidence>
<evidence type="ECO:0000313" key="11">
    <source>
        <dbReference type="Proteomes" id="UP000266292"/>
    </source>
</evidence>
<protein>
    <submittedName>
        <fullName evidence="10">T9SS C-terminal target domain-containing protein</fullName>
    </submittedName>
</protein>
<dbReference type="PROSITE" id="PS00138">
    <property type="entry name" value="SUBTILASE_SER"/>
    <property type="match status" value="1"/>
</dbReference>
<feature type="domain" description="Peptidase S8/S53" evidence="7">
    <location>
        <begin position="147"/>
        <end position="444"/>
    </location>
</feature>
<dbReference type="InterPro" id="IPR000209">
    <property type="entry name" value="Peptidase_S8/S53_dom"/>
</dbReference>
<dbReference type="Pfam" id="PF20009">
    <property type="entry name" value="GEVED"/>
    <property type="match status" value="1"/>
</dbReference>
<keyword evidence="11" id="KW-1185">Reference proteome</keyword>
<evidence type="ECO:0000313" key="10">
    <source>
        <dbReference type="EMBL" id="ARS37205.1"/>
    </source>
</evidence>
<evidence type="ECO:0000256" key="1">
    <source>
        <dbReference type="ARBA" id="ARBA00011073"/>
    </source>
</evidence>
<dbReference type="InterPro" id="IPR051048">
    <property type="entry name" value="Peptidase_S8/S53_subtilisin"/>
</dbReference>
<evidence type="ECO:0000256" key="4">
    <source>
        <dbReference type="ARBA" id="ARBA00022825"/>
    </source>
</evidence>
<dbReference type="RefSeq" id="WP_036777260.1">
    <property type="nucleotide sequence ID" value="NZ_CP021235.1"/>
</dbReference>
<evidence type="ECO:0000256" key="3">
    <source>
        <dbReference type="ARBA" id="ARBA00022801"/>
    </source>
</evidence>
<organism evidence="10 11">
    <name type="scientific">Pontibacter actiniarum</name>
    <dbReference type="NCBI Taxonomy" id="323450"/>
    <lineage>
        <taxon>Bacteria</taxon>
        <taxon>Pseudomonadati</taxon>
        <taxon>Bacteroidota</taxon>
        <taxon>Cytophagia</taxon>
        <taxon>Cytophagales</taxon>
        <taxon>Hymenobacteraceae</taxon>
        <taxon>Pontibacter</taxon>
    </lineage>
</organism>
<dbReference type="PROSITE" id="PS51892">
    <property type="entry name" value="SUBTILASE"/>
    <property type="match status" value="1"/>
</dbReference>
<feature type="domain" description="Secretion system C-terminal sorting" evidence="8">
    <location>
        <begin position="1175"/>
        <end position="1252"/>
    </location>
</feature>
<dbReference type="Pfam" id="PF00082">
    <property type="entry name" value="Peptidase_S8"/>
    <property type="match status" value="1"/>
</dbReference>
<dbReference type="CDD" id="cd04842">
    <property type="entry name" value="Peptidases_S8_Kp43_protease"/>
    <property type="match status" value="1"/>
</dbReference>
<accession>A0A1X9YWC5</accession>
<dbReference type="InterPro" id="IPR015500">
    <property type="entry name" value="Peptidase_S8_subtilisin-rel"/>
</dbReference>
<sequence>MRRLRLWFIALGLATGTTAFAQHNSLTPKANTKALQRIATSAEKDYKANRARALELARARGWVIEKKYKDGSFISLQGLDAKGMPIYYITYNNTSAAATTRTDQLWAGGSLGLSLSGSGNSIANKLAIWDGGGVRTTHQELAGRVIQKDKPSEQDDHATHVAGTLISGGINALAKGMAFGYKTLQAYDFNSDDAEMAAAAKDLLISNHSYGSIAGWRYNSDRDGTDKDPYWEWWGNPEISKEEDVNFGYYNEDAATWDEIAYNAPYYLIVKSAGNNRGERGPEVGKPYYQRNSNGSFKLVGARPENLSSNDSYDVVSTTGTAKNILTVGAVAAITEGYNQPADVRVTDFSSWGPTDDGRIKPDIVGDGDKVLSAVASSDRSYEVLSGTSMAAPNVAGTLLLLQEHYAALNSGRFMRAATLKGLAIHTADEAGAENGPDYVYGWGLLNAERAASLITNGKAAHVLQEKELAQGTTQTLEVVASGAGPLKVTISWTDPKGGIVSLGSTALNNRAPRLVNDLDVRVTGKGKTYQPWILDPAKPSLAAKTGDNTVDNVEQVLLTDAVPGEKYTITVKHKGTLSKGPQAYTLLVSGVGGAAVCASTPTESEGPNITKVTLGAQSKSIADECATYRDVTGTVFGFEPSQTKQLQLQLGSCGAAANKVAKVFIDWNGNGSFADAGEEAAASGVLAGETAFTAPITAPGFVQEGNTVRMRIVVQETSNAGAVTACSSYNRGETQDYLIRFVKPQRDVALTRVEPVGTLLCATAEQEVMVTLRNSGLAEQQNIPVQVRVLKNGQELTTLTGVFAGKLAPFAQAELLLNGAFATEAGATYELVAQAALASDAVAGNNQRGYTFTVSPDAAAPAEASAFRCGSDPMYTLSAQGGGTPYWYSSATSTTPVAAGNQIQVPVAQLGTALYAAFDDFAGTVGVANKNVFANGGYNQFSPDVIVSTQAPVVLEQTRLYIGHSGKITFTAYDSNGAPVSSRTLHVTATRTVPAEGPQPNDPNDQGQLYYLGLQLPKAGTYNIAISYEGGATIFRNDKGVQGYPFKASNVFSIIGNTATTASQGYYYYFYDLKVRSLGCPGPRVAVTIKSGTPIEQPAVTRNGQALVSTAPDGNQWYLDGEAVKGATGQSFTPAKSGKYSVIVFKDGCISDMSLAFSYELESAERNAGPELMVFPNPSADGKFSYTVETNAPEDLTLTVVDLLGKQLYTTAVKNVNGQHKGEFDISACANGLYIVRLQYGDRTYTRKVMISR</sequence>
<keyword evidence="6" id="KW-0732">Signal</keyword>
<dbReference type="EMBL" id="CP021235">
    <property type="protein sequence ID" value="ARS37205.1"/>
    <property type="molecule type" value="Genomic_DNA"/>
</dbReference>
<dbReference type="InterPro" id="IPR026444">
    <property type="entry name" value="Secre_tail"/>
</dbReference>
<evidence type="ECO:0000256" key="5">
    <source>
        <dbReference type="PROSITE-ProRule" id="PRU01240"/>
    </source>
</evidence>
<keyword evidence="4 5" id="KW-0720">Serine protease</keyword>
<dbReference type="PANTHER" id="PTHR43399:SF4">
    <property type="entry name" value="CELL WALL-ASSOCIATED PROTEASE"/>
    <property type="match status" value="1"/>
</dbReference>
<dbReference type="AlphaFoldDB" id="A0A1X9YWC5"/>
<dbReference type="InterPro" id="IPR045474">
    <property type="entry name" value="GEVED"/>
</dbReference>
<dbReference type="Pfam" id="PF18962">
    <property type="entry name" value="Por_Secre_tail"/>
    <property type="match status" value="1"/>
</dbReference>
<evidence type="ECO:0000256" key="2">
    <source>
        <dbReference type="ARBA" id="ARBA00022670"/>
    </source>
</evidence>
<keyword evidence="3 5" id="KW-0378">Hydrolase</keyword>
<dbReference type="GO" id="GO:0006508">
    <property type="term" value="P:proteolysis"/>
    <property type="evidence" value="ECO:0007669"/>
    <property type="project" value="UniProtKB-KW"/>
</dbReference>
<dbReference type="Gene3D" id="2.60.120.380">
    <property type="match status" value="1"/>
</dbReference>
<gene>
    <name evidence="10" type="ORF">CA264_18200</name>
</gene>
<name>A0A1X9YWC5_9BACT</name>
<dbReference type="Proteomes" id="UP000266292">
    <property type="component" value="Chromosome"/>
</dbReference>
<dbReference type="InterPro" id="IPR036852">
    <property type="entry name" value="Peptidase_S8/S53_dom_sf"/>
</dbReference>
<keyword evidence="2 5" id="KW-0645">Protease</keyword>
<evidence type="ECO:0000259" key="7">
    <source>
        <dbReference type="Pfam" id="PF00082"/>
    </source>
</evidence>
<dbReference type="SUPFAM" id="SSF52743">
    <property type="entry name" value="Subtilisin-like"/>
    <property type="match status" value="1"/>
</dbReference>
<feature type="domain" description="GEVED" evidence="9">
    <location>
        <begin position="663"/>
        <end position="740"/>
    </location>
</feature>
<dbReference type="OrthoDB" id="9792152at2"/>
<evidence type="ECO:0000259" key="8">
    <source>
        <dbReference type="Pfam" id="PF18962"/>
    </source>
</evidence>
<dbReference type="Gene3D" id="3.40.50.200">
    <property type="entry name" value="Peptidase S8/S53 domain"/>
    <property type="match status" value="1"/>
</dbReference>
<feature type="active site" description="Charge relay system" evidence="5">
    <location>
        <position position="130"/>
    </location>
</feature>
<dbReference type="InterPro" id="IPR034058">
    <property type="entry name" value="TagA/B/C/D_pept_dom"/>
</dbReference>
<reference evidence="11" key="1">
    <citation type="submission" date="2017-05" db="EMBL/GenBank/DDBJ databases">
        <authorList>
            <person name="Ray J."/>
            <person name="Price M."/>
            <person name="Deutschbauer A."/>
        </authorList>
    </citation>
    <scope>NUCLEOTIDE SEQUENCE [LARGE SCALE GENOMIC DNA]</scope>
    <source>
        <strain evidence="11">DSM 19842</strain>
    </source>
</reference>